<feature type="compositionally biased region" description="Basic and acidic residues" evidence="1">
    <location>
        <begin position="115"/>
        <end position="133"/>
    </location>
</feature>
<name>A0A016TRQ1_9BILA</name>
<evidence type="ECO:0000256" key="1">
    <source>
        <dbReference type="SAM" id="MobiDB-lite"/>
    </source>
</evidence>
<evidence type="ECO:0000313" key="2">
    <source>
        <dbReference type="EMBL" id="EYC05440.1"/>
    </source>
</evidence>
<organism evidence="2 3">
    <name type="scientific">Ancylostoma ceylanicum</name>
    <dbReference type="NCBI Taxonomy" id="53326"/>
    <lineage>
        <taxon>Eukaryota</taxon>
        <taxon>Metazoa</taxon>
        <taxon>Ecdysozoa</taxon>
        <taxon>Nematoda</taxon>
        <taxon>Chromadorea</taxon>
        <taxon>Rhabditida</taxon>
        <taxon>Rhabditina</taxon>
        <taxon>Rhabditomorpha</taxon>
        <taxon>Strongyloidea</taxon>
        <taxon>Ancylostomatidae</taxon>
        <taxon>Ancylostomatinae</taxon>
        <taxon>Ancylostoma</taxon>
    </lineage>
</organism>
<keyword evidence="3" id="KW-1185">Reference proteome</keyword>
<dbReference type="EMBL" id="JARK01001418">
    <property type="protein sequence ID" value="EYC05440.1"/>
    <property type="molecule type" value="Genomic_DNA"/>
</dbReference>
<proteinExistence type="predicted"/>
<sequence length="166" mass="18650">MAEFREPCMRLEPESTAKITDPPQKIRKFAISVNGSGGRDVNLQNLPHDVEKILKDFGKDAIGLGHEELRRCSSYQSLGADENERAANLTNLTEQKMDCASHIFHLLQKALSEGRTDTMKSREVGRPATDKQKGMHHLTRTTKTPDNLFSTEWISSSTITIMCCEM</sequence>
<protein>
    <submittedName>
        <fullName evidence="2">Uncharacterized protein</fullName>
    </submittedName>
</protein>
<evidence type="ECO:0000313" key="3">
    <source>
        <dbReference type="Proteomes" id="UP000024635"/>
    </source>
</evidence>
<feature type="region of interest" description="Disordered" evidence="1">
    <location>
        <begin position="115"/>
        <end position="142"/>
    </location>
</feature>
<comment type="caution">
    <text evidence="2">The sequence shown here is derived from an EMBL/GenBank/DDBJ whole genome shotgun (WGS) entry which is preliminary data.</text>
</comment>
<gene>
    <name evidence="2" type="primary">Acey_s0082.g1583</name>
    <name evidence="2" type="ORF">Y032_0082g1583</name>
</gene>
<reference evidence="3" key="1">
    <citation type="journal article" date="2015" name="Nat. Genet.">
        <title>The genome and transcriptome of the zoonotic hookworm Ancylostoma ceylanicum identify infection-specific gene families.</title>
        <authorList>
            <person name="Schwarz E.M."/>
            <person name="Hu Y."/>
            <person name="Antoshechkin I."/>
            <person name="Miller M.M."/>
            <person name="Sternberg P.W."/>
            <person name="Aroian R.V."/>
        </authorList>
    </citation>
    <scope>NUCLEOTIDE SEQUENCE</scope>
    <source>
        <strain evidence="3">HY135</strain>
    </source>
</reference>
<dbReference type="Proteomes" id="UP000024635">
    <property type="component" value="Unassembled WGS sequence"/>
</dbReference>
<dbReference type="AlphaFoldDB" id="A0A016TRQ1"/>
<dbReference type="OrthoDB" id="5874077at2759"/>
<accession>A0A016TRQ1</accession>